<evidence type="ECO:0000313" key="2">
    <source>
        <dbReference type="Proteomes" id="UP001234297"/>
    </source>
</evidence>
<name>A0ACC2KHY5_PERAE</name>
<keyword evidence="2" id="KW-1185">Reference proteome</keyword>
<organism evidence="1 2">
    <name type="scientific">Persea americana</name>
    <name type="common">Avocado</name>
    <dbReference type="NCBI Taxonomy" id="3435"/>
    <lineage>
        <taxon>Eukaryota</taxon>
        <taxon>Viridiplantae</taxon>
        <taxon>Streptophyta</taxon>
        <taxon>Embryophyta</taxon>
        <taxon>Tracheophyta</taxon>
        <taxon>Spermatophyta</taxon>
        <taxon>Magnoliopsida</taxon>
        <taxon>Magnoliidae</taxon>
        <taxon>Laurales</taxon>
        <taxon>Lauraceae</taxon>
        <taxon>Persea</taxon>
    </lineage>
</organism>
<evidence type="ECO:0000313" key="1">
    <source>
        <dbReference type="EMBL" id="KAJ8620701.1"/>
    </source>
</evidence>
<dbReference type="EMBL" id="CM056817">
    <property type="protein sequence ID" value="KAJ8620701.1"/>
    <property type="molecule type" value="Genomic_DNA"/>
</dbReference>
<dbReference type="Proteomes" id="UP001234297">
    <property type="component" value="Chromosome 9"/>
</dbReference>
<protein>
    <submittedName>
        <fullName evidence="1">Uncharacterized protein</fullName>
    </submittedName>
</protein>
<reference evidence="1 2" key="1">
    <citation type="journal article" date="2022" name="Hortic Res">
        <title>A haplotype resolved chromosomal level avocado genome allows analysis of novel avocado genes.</title>
        <authorList>
            <person name="Nath O."/>
            <person name="Fletcher S.J."/>
            <person name="Hayward A."/>
            <person name="Shaw L.M."/>
            <person name="Masouleh A.K."/>
            <person name="Furtado A."/>
            <person name="Henry R.J."/>
            <person name="Mitter N."/>
        </authorList>
    </citation>
    <scope>NUCLEOTIDE SEQUENCE [LARGE SCALE GENOMIC DNA]</scope>
    <source>
        <strain evidence="2">cv. Hass</strain>
    </source>
</reference>
<gene>
    <name evidence="1" type="ORF">MRB53_029230</name>
</gene>
<comment type="caution">
    <text evidence="1">The sequence shown here is derived from an EMBL/GenBank/DDBJ whole genome shotgun (WGS) entry which is preliminary data.</text>
</comment>
<proteinExistence type="predicted"/>
<sequence length="91" mass="10267">MMKVVIEILTGRFLHVDIDESAILGDLKKEIAVQEAIPEHRVILVHSNGCHLMMDDQKSLSDYGVQEGSHIYLFFTTVQPTTPSQDKETVQ</sequence>
<accession>A0ACC2KHY5</accession>